<evidence type="ECO:0000313" key="2">
    <source>
        <dbReference type="EMBL" id="HFB55114.1"/>
    </source>
</evidence>
<dbReference type="AlphaFoldDB" id="A0A7C3GB24"/>
<protein>
    <recommendedName>
        <fullName evidence="3">Alginate export domain-containing protein</fullName>
    </recommendedName>
</protein>
<feature type="compositionally biased region" description="Basic and acidic residues" evidence="1">
    <location>
        <begin position="21"/>
        <end position="49"/>
    </location>
</feature>
<evidence type="ECO:0000256" key="1">
    <source>
        <dbReference type="SAM" id="MobiDB-lite"/>
    </source>
</evidence>
<dbReference type="EMBL" id="DRMN01000278">
    <property type="protein sequence ID" value="HFB55114.1"/>
    <property type="molecule type" value="Genomic_DNA"/>
</dbReference>
<dbReference type="Proteomes" id="UP000886042">
    <property type="component" value="Unassembled WGS sequence"/>
</dbReference>
<feature type="compositionally biased region" description="Low complexity" evidence="1">
    <location>
        <begin position="1"/>
        <end position="20"/>
    </location>
</feature>
<gene>
    <name evidence="2" type="ORF">ENJ46_04245</name>
</gene>
<proteinExistence type="predicted"/>
<feature type="non-terminal residue" evidence="2">
    <location>
        <position position="379"/>
    </location>
</feature>
<evidence type="ECO:0008006" key="3">
    <source>
        <dbReference type="Google" id="ProtNLM"/>
    </source>
</evidence>
<reference evidence="2" key="1">
    <citation type="journal article" date="2020" name="mSystems">
        <title>Genome- and Community-Level Interaction Insights into Carbon Utilization and Element Cycling Functions of Hydrothermarchaeota in Hydrothermal Sediment.</title>
        <authorList>
            <person name="Zhou Z."/>
            <person name="Liu Y."/>
            <person name="Xu W."/>
            <person name="Pan J."/>
            <person name="Luo Z.H."/>
            <person name="Li M."/>
        </authorList>
    </citation>
    <scope>NUCLEOTIDE SEQUENCE [LARGE SCALE GENOMIC DNA]</scope>
    <source>
        <strain evidence="2">HyVt-489</strain>
    </source>
</reference>
<name>A0A7C3GB24_9PROT</name>
<accession>A0A7C3GB24</accession>
<comment type="caution">
    <text evidence="2">The sequence shown here is derived from an EMBL/GenBank/DDBJ whole genome shotgun (WGS) entry which is preliminary data.</text>
</comment>
<organism evidence="2">
    <name type="scientific">Hellea balneolensis</name>
    <dbReference type="NCBI Taxonomy" id="287478"/>
    <lineage>
        <taxon>Bacteria</taxon>
        <taxon>Pseudomonadati</taxon>
        <taxon>Pseudomonadota</taxon>
        <taxon>Alphaproteobacteria</taxon>
        <taxon>Maricaulales</taxon>
        <taxon>Robiginitomaculaceae</taxon>
        <taxon>Hellea</taxon>
    </lineage>
</organism>
<sequence length="379" mass="43176">MSAQTTQAQDTQADVVQSVSDQKETDAETDKPRRIPGREHTLPTRERPYDPASIAPPRASIFPKDEIPLPDRWRLIENIGVHERWFDPYNQNTLKGDRPLKGTEDWFFVLGLVSDTIIEPRSFPLPVGVQTTQRPTNDLFGDPDTFLAAQTFIASGALIKGDTTFKPQDLEFRLTVALNVNYAKVNEKRILHVEPSKGVDRTDAFLGIQEAFIDYHIRNVSDRYDFDSLRVGIQPFSSDFRGFLFQDNQLGIRFFGNRDNNRWQYNLAAFLRLEKDTNSGLNAIFATPRRDVVLLANLYRQDFPVPGITSQVTAIYNLNREDGHVEIDKNGFPVRPALLGNLRGRDYDVVYLGYNMDGRFGRLNLTTSTYLALGQDRDN</sequence>
<feature type="region of interest" description="Disordered" evidence="1">
    <location>
        <begin position="1"/>
        <end position="63"/>
    </location>
</feature>